<protein>
    <submittedName>
        <fullName evidence="1">Uncharacterized protein</fullName>
    </submittedName>
</protein>
<organism evidence="1">
    <name type="scientific">Siphoviridae sp. ctM5A27</name>
    <dbReference type="NCBI Taxonomy" id="2825459"/>
    <lineage>
        <taxon>Viruses</taxon>
        <taxon>Duplodnaviria</taxon>
        <taxon>Heunggongvirae</taxon>
        <taxon>Uroviricota</taxon>
        <taxon>Caudoviricetes</taxon>
    </lineage>
</organism>
<name>A0A8S5PEW4_9CAUD</name>
<evidence type="ECO:0000313" key="1">
    <source>
        <dbReference type="EMBL" id="DAE05719.1"/>
    </source>
</evidence>
<accession>A0A8S5PEW4</accession>
<proteinExistence type="predicted"/>
<dbReference type="EMBL" id="BK015415">
    <property type="protein sequence ID" value="DAE05719.1"/>
    <property type="molecule type" value="Genomic_DNA"/>
</dbReference>
<sequence length="81" mass="9410">MTDITIKQYDNGYFEVFQGDKSSGELSFDEMLGLITSLTMPERRPCLLWMKTKEQRDAQEVVITQIAKYPIFENAKKKKGE</sequence>
<reference evidence="1" key="1">
    <citation type="journal article" date="2021" name="Proc. Natl. Acad. Sci. U.S.A.">
        <title>A Catalog of Tens of Thousands of Viruses from Human Metagenomes Reveals Hidden Associations with Chronic Diseases.</title>
        <authorList>
            <person name="Tisza M.J."/>
            <person name="Buck C.B."/>
        </authorList>
    </citation>
    <scope>NUCLEOTIDE SEQUENCE</scope>
    <source>
        <strain evidence="1">CtM5A27</strain>
    </source>
</reference>